<proteinExistence type="predicted"/>
<dbReference type="OrthoDB" id="28238at10239"/>
<protein>
    <submittedName>
        <fullName evidence="1">Pre-CP/V2</fullName>
    </submittedName>
</protein>
<organism evidence="1">
    <name type="scientific">Grapevine geminivirus A</name>
    <dbReference type="NCBI Taxonomy" id="1906317"/>
    <lineage>
        <taxon>Viruses</taxon>
        <taxon>Monodnaviria</taxon>
        <taxon>Shotokuvirae</taxon>
        <taxon>Cressdnaviricota</taxon>
        <taxon>Repensiviricetes</taxon>
        <taxon>Geplafuvirales</taxon>
        <taxon>Geminiviridae</taxon>
        <taxon>Maldovirus</taxon>
        <taxon>Maldovirus vitis</taxon>
    </lineage>
</organism>
<dbReference type="Proteomes" id="UP000201082">
    <property type="component" value="Segment"/>
</dbReference>
<dbReference type="RefSeq" id="YP_009305424.1">
    <property type="nucleotide sequence ID" value="NC_031340.1"/>
</dbReference>
<evidence type="ECO:0000313" key="1">
    <source>
        <dbReference type="EMBL" id="AOT85627.1"/>
    </source>
</evidence>
<keyword evidence="2" id="KW-1185">Reference proteome</keyword>
<reference evidence="1" key="1">
    <citation type="journal article" date="2017" name="Phytopathology">
        <title>Description of a novel monopartite geminivirus and its defective subviral sequence in grapevine (Vitis vinifera L.).</title>
        <authorList>
            <person name="Al Rwahnih M."/>
            <person name="Alabi O.J."/>
            <person name="Westrick N.M."/>
            <person name="Golino D."/>
            <person name="Rowhani A."/>
        </authorList>
    </citation>
    <scope>NUCLEOTIDE SEQUENCE [LARGE SCALE GENOMIC DNA]</scope>
    <source>
        <strain evidence="1">Tamar</strain>
    </source>
</reference>
<dbReference type="GeneID" id="29295308"/>
<sequence length="103" mass="11704">MWLVFMDRLYSSFQDKRLHPAEILPHVTQWICEKGTAQQLIDWIHGLQSEKEEIFRTLDACSVGPSEEMEGFGGPRGQEKVDLSLTLSSPTDERPQVKSVSIS</sequence>
<name>A0A1D8GZG5_9GEMI</name>
<dbReference type="EMBL" id="KX618694">
    <property type="protein sequence ID" value="AOT85627.1"/>
    <property type="molecule type" value="Genomic_DNA"/>
</dbReference>
<evidence type="ECO:0000313" key="2">
    <source>
        <dbReference type="Proteomes" id="UP000201082"/>
    </source>
</evidence>
<dbReference type="KEGG" id="vg:29295308"/>
<accession>A0A1D8GZG5</accession>